<organism evidence="3 4">
    <name type="scientific">Pigmentiphaga daeguensis</name>
    <dbReference type="NCBI Taxonomy" id="414049"/>
    <lineage>
        <taxon>Bacteria</taxon>
        <taxon>Pseudomonadati</taxon>
        <taxon>Pseudomonadota</taxon>
        <taxon>Betaproteobacteria</taxon>
        <taxon>Burkholderiales</taxon>
        <taxon>Alcaligenaceae</taxon>
        <taxon>Pigmentiphaga</taxon>
    </lineage>
</organism>
<comment type="caution">
    <text evidence="3">The sequence shown here is derived from an EMBL/GenBank/DDBJ whole genome shotgun (WGS) entry which is preliminary data.</text>
</comment>
<reference evidence="3 4" key="1">
    <citation type="journal article" date="2019" name="Int. J. Syst. Evol. Microbiol.">
        <title>The Global Catalogue of Microorganisms (GCM) 10K type strain sequencing project: providing services to taxonomists for standard genome sequencing and annotation.</title>
        <authorList>
            <consortium name="The Broad Institute Genomics Platform"/>
            <consortium name="The Broad Institute Genome Sequencing Center for Infectious Disease"/>
            <person name="Wu L."/>
            <person name="Ma J."/>
        </authorList>
    </citation>
    <scope>NUCLEOTIDE SEQUENCE [LARGE SCALE GENOMIC DNA]</scope>
    <source>
        <strain evidence="3 4">JCM 14330</strain>
    </source>
</reference>
<dbReference type="Pfam" id="PF00561">
    <property type="entry name" value="Abhydrolase_1"/>
    <property type="match status" value="1"/>
</dbReference>
<protein>
    <recommendedName>
        <fullName evidence="2">AB hydrolase-1 domain-containing protein</fullName>
    </recommendedName>
</protein>
<keyword evidence="4" id="KW-1185">Reference proteome</keyword>
<dbReference type="PANTHER" id="PTHR42977">
    <property type="entry name" value="HYDROLASE-RELATED"/>
    <property type="match status" value="1"/>
</dbReference>
<evidence type="ECO:0000313" key="3">
    <source>
        <dbReference type="EMBL" id="GAA0498099.1"/>
    </source>
</evidence>
<accession>A0ABN1BI21</accession>
<keyword evidence="1" id="KW-0378">Hydrolase</keyword>
<evidence type="ECO:0000256" key="1">
    <source>
        <dbReference type="ARBA" id="ARBA00022801"/>
    </source>
</evidence>
<dbReference type="Gene3D" id="3.40.50.1820">
    <property type="entry name" value="alpha/beta hydrolase"/>
    <property type="match status" value="1"/>
</dbReference>
<dbReference type="InterPro" id="IPR029058">
    <property type="entry name" value="AB_hydrolase_fold"/>
</dbReference>
<evidence type="ECO:0000313" key="4">
    <source>
        <dbReference type="Proteomes" id="UP001501706"/>
    </source>
</evidence>
<dbReference type="SUPFAM" id="SSF53474">
    <property type="entry name" value="alpha/beta-Hydrolases"/>
    <property type="match status" value="1"/>
</dbReference>
<proteinExistence type="predicted"/>
<dbReference type="InterPro" id="IPR000073">
    <property type="entry name" value="AB_hydrolase_1"/>
</dbReference>
<dbReference type="EMBL" id="BAAAEN010000003">
    <property type="protein sequence ID" value="GAA0498099.1"/>
    <property type="molecule type" value="Genomic_DNA"/>
</dbReference>
<evidence type="ECO:0000259" key="2">
    <source>
        <dbReference type="Pfam" id="PF00561"/>
    </source>
</evidence>
<feature type="domain" description="AB hydrolase-1" evidence="2">
    <location>
        <begin position="4"/>
        <end position="62"/>
    </location>
</feature>
<dbReference type="PANTHER" id="PTHR42977:SF3">
    <property type="entry name" value="AB HYDROLASE-1 DOMAIN-CONTAINING PROTEIN"/>
    <property type="match status" value="1"/>
</dbReference>
<dbReference type="Proteomes" id="UP001501706">
    <property type="component" value="Unassembled WGS sequence"/>
</dbReference>
<dbReference type="InterPro" id="IPR051340">
    <property type="entry name" value="Haloalkane_dehalogenase"/>
</dbReference>
<gene>
    <name evidence="3" type="ORF">GCM10009097_13020</name>
</gene>
<sequence length="80" mass="9227">MQPIWDRFGARQYLADHQPPTLIVWGPQDHYMPEASARAYLRDLPDAELHLLDGGHWLLETHLDEVVALIRGFLQRVQAA</sequence>
<name>A0ABN1BI21_9BURK</name>